<gene>
    <name evidence="1" type="ORF">HNP33_002403</name>
</gene>
<dbReference type="Proteomes" id="UP000562492">
    <property type="component" value="Unassembled WGS sequence"/>
</dbReference>
<evidence type="ECO:0000313" key="1">
    <source>
        <dbReference type="EMBL" id="MBB6578322.1"/>
    </source>
</evidence>
<protein>
    <submittedName>
        <fullName evidence="1">DNA-binding GntR family transcriptional regulator</fullName>
    </submittedName>
</protein>
<proteinExistence type="predicted"/>
<accession>A0ABR6RGN8</accession>
<dbReference type="GO" id="GO:0003677">
    <property type="term" value="F:DNA binding"/>
    <property type="evidence" value="ECO:0007669"/>
    <property type="project" value="UniProtKB-KW"/>
</dbReference>
<sequence length="39" mass="4330">MQTHSLCIAIADKLRTRILNHQMPPGSDITTVRWPGSLA</sequence>
<evidence type="ECO:0000313" key="2">
    <source>
        <dbReference type="Proteomes" id="UP000562492"/>
    </source>
</evidence>
<name>A0ABR6RGN8_9BURK</name>
<organism evidence="1 2">
    <name type="scientific">Comamonas odontotermitis</name>
    <dbReference type="NCBI Taxonomy" id="379895"/>
    <lineage>
        <taxon>Bacteria</taxon>
        <taxon>Pseudomonadati</taxon>
        <taxon>Pseudomonadota</taxon>
        <taxon>Betaproteobacteria</taxon>
        <taxon>Burkholderiales</taxon>
        <taxon>Comamonadaceae</taxon>
        <taxon>Comamonas</taxon>
    </lineage>
</organism>
<dbReference type="EMBL" id="JACHKZ010000013">
    <property type="protein sequence ID" value="MBB6578322.1"/>
    <property type="molecule type" value="Genomic_DNA"/>
</dbReference>
<comment type="caution">
    <text evidence="1">The sequence shown here is derived from an EMBL/GenBank/DDBJ whole genome shotgun (WGS) entry which is preliminary data.</text>
</comment>
<keyword evidence="1" id="KW-0238">DNA-binding</keyword>
<reference evidence="1 2" key="1">
    <citation type="submission" date="2020-08" db="EMBL/GenBank/DDBJ databases">
        <title>Functional genomics of gut bacteria from endangered species of beetles.</title>
        <authorList>
            <person name="Carlos-Shanley C."/>
        </authorList>
    </citation>
    <scope>NUCLEOTIDE SEQUENCE [LARGE SCALE GENOMIC DNA]</scope>
    <source>
        <strain evidence="1 2">S00124</strain>
    </source>
</reference>
<keyword evidence="2" id="KW-1185">Reference proteome</keyword>